<dbReference type="Gene3D" id="1.10.10.10">
    <property type="entry name" value="Winged helix-like DNA-binding domain superfamily/Winged helix DNA-binding domain"/>
    <property type="match status" value="1"/>
</dbReference>
<keyword evidence="2" id="KW-0238">DNA-binding</keyword>
<evidence type="ECO:0000313" key="5">
    <source>
        <dbReference type="EMBL" id="KUK43321.1"/>
    </source>
</evidence>
<dbReference type="InterPro" id="IPR051081">
    <property type="entry name" value="HTH_MetalResp_TranReg"/>
</dbReference>
<keyword evidence="1" id="KW-0805">Transcription regulation</keyword>
<dbReference type="PANTHER" id="PTHR33154">
    <property type="entry name" value="TRANSCRIPTIONAL REGULATOR, ARSR FAMILY"/>
    <property type="match status" value="1"/>
</dbReference>
<dbReference type="PRINTS" id="PR00778">
    <property type="entry name" value="HTHARSR"/>
</dbReference>
<dbReference type="SUPFAM" id="SSF46785">
    <property type="entry name" value="Winged helix' DNA-binding domain"/>
    <property type="match status" value="1"/>
</dbReference>
<evidence type="ECO:0000259" key="4">
    <source>
        <dbReference type="PROSITE" id="PS50987"/>
    </source>
</evidence>
<organism evidence="5 6">
    <name type="scientific">Methanothrix harundinacea</name>
    <dbReference type="NCBI Taxonomy" id="301375"/>
    <lineage>
        <taxon>Archaea</taxon>
        <taxon>Methanobacteriati</taxon>
        <taxon>Methanobacteriota</taxon>
        <taxon>Stenosarchaea group</taxon>
        <taxon>Methanomicrobia</taxon>
        <taxon>Methanotrichales</taxon>
        <taxon>Methanotrichaceae</taxon>
        <taxon>Methanothrix</taxon>
    </lineage>
</organism>
<evidence type="ECO:0000256" key="2">
    <source>
        <dbReference type="ARBA" id="ARBA00023125"/>
    </source>
</evidence>
<feature type="domain" description="HTH arsR-type" evidence="4">
    <location>
        <begin position="40"/>
        <end position="132"/>
    </location>
</feature>
<dbReference type="PROSITE" id="PS50987">
    <property type="entry name" value="HTH_ARSR_2"/>
    <property type="match status" value="1"/>
</dbReference>
<dbReference type="GO" id="GO:0003677">
    <property type="term" value="F:DNA binding"/>
    <property type="evidence" value="ECO:0007669"/>
    <property type="project" value="UniProtKB-KW"/>
</dbReference>
<keyword evidence="3" id="KW-0804">Transcription</keyword>
<sequence length="132" mass="14821">MSERGSKIDDEAVCSLARLIGDPEKARSRIEKLSSLMERIDGEDPDGSVEVLKAVADPCRLRILKLLKEGELCVCEIVAALDRRQSSTSHHLSVLREAGLVRERKDGKWSYYRISDGAVLEMLKQAEVLKRK</sequence>
<dbReference type="InterPro" id="IPR036388">
    <property type="entry name" value="WH-like_DNA-bd_sf"/>
</dbReference>
<dbReference type="PANTHER" id="PTHR33154:SF33">
    <property type="entry name" value="TRANSCRIPTIONAL REPRESSOR SDPR"/>
    <property type="match status" value="1"/>
</dbReference>
<dbReference type="InterPro" id="IPR001845">
    <property type="entry name" value="HTH_ArsR_DNA-bd_dom"/>
</dbReference>
<dbReference type="AlphaFoldDB" id="A0A101FRV7"/>
<dbReference type="CDD" id="cd00090">
    <property type="entry name" value="HTH_ARSR"/>
    <property type="match status" value="1"/>
</dbReference>
<gene>
    <name evidence="5" type="ORF">XD72_2307</name>
</gene>
<evidence type="ECO:0000256" key="3">
    <source>
        <dbReference type="ARBA" id="ARBA00023163"/>
    </source>
</evidence>
<dbReference type="PATRIC" id="fig|301375.7.peg.1441"/>
<name>A0A101FRV7_9EURY</name>
<dbReference type="Proteomes" id="UP000057043">
    <property type="component" value="Unassembled WGS sequence"/>
</dbReference>
<proteinExistence type="predicted"/>
<dbReference type="NCBIfam" id="NF033788">
    <property type="entry name" value="HTH_metalloreg"/>
    <property type="match status" value="1"/>
</dbReference>
<reference evidence="5 6" key="1">
    <citation type="journal article" date="2015" name="MBio">
        <title>Genome-Resolved Metagenomic Analysis Reveals Roles for Candidate Phyla and Other Microbial Community Members in Biogeochemical Transformations in Oil Reservoirs.</title>
        <authorList>
            <person name="Hu P."/>
            <person name="Tom L."/>
            <person name="Singh A."/>
            <person name="Thomas B.C."/>
            <person name="Baker B.J."/>
            <person name="Piceno Y.M."/>
            <person name="Andersen G.L."/>
            <person name="Banfield J.F."/>
        </authorList>
    </citation>
    <scope>NUCLEOTIDE SEQUENCE [LARGE SCALE GENOMIC DNA]</scope>
    <source>
        <strain evidence="5">57_489</strain>
    </source>
</reference>
<evidence type="ECO:0000256" key="1">
    <source>
        <dbReference type="ARBA" id="ARBA00023015"/>
    </source>
</evidence>
<dbReference type="Pfam" id="PF01022">
    <property type="entry name" value="HTH_5"/>
    <property type="match status" value="1"/>
</dbReference>
<dbReference type="EMBL" id="LGFT01000087">
    <property type="protein sequence ID" value="KUK43321.1"/>
    <property type="molecule type" value="Genomic_DNA"/>
</dbReference>
<evidence type="ECO:0000313" key="6">
    <source>
        <dbReference type="Proteomes" id="UP000057043"/>
    </source>
</evidence>
<dbReference type="GO" id="GO:0003700">
    <property type="term" value="F:DNA-binding transcription factor activity"/>
    <property type="evidence" value="ECO:0007669"/>
    <property type="project" value="InterPro"/>
</dbReference>
<dbReference type="InterPro" id="IPR036390">
    <property type="entry name" value="WH_DNA-bd_sf"/>
</dbReference>
<comment type="caution">
    <text evidence="5">The sequence shown here is derived from an EMBL/GenBank/DDBJ whole genome shotgun (WGS) entry which is preliminary data.</text>
</comment>
<protein>
    <submittedName>
        <fullName evidence="5">Transcriptional regulator, ArsR family</fullName>
    </submittedName>
</protein>
<dbReference type="InterPro" id="IPR011991">
    <property type="entry name" value="ArsR-like_HTH"/>
</dbReference>
<dbReference type="SMART" id="SM00418">
    <property type="entry name" value="HTH_ARSR"/>
    <property type="match status" value="1"/>
</dbReference>
<accession>A0A101FRV7</accession>